<dbReference type="AlphaFoldDB" id="A0A812M762"/>
<feature type="region of interest" description="Disordered" evidence="1">
    <location>
        <begin position="151"/>
        <end position="192"/>
    </location>
</feature>
<feature type="compositionally biased region" description="Polar residues" evidence="1">
    <location>
        <begin position="176"/>
        <end position="185"/>
    </location>
</feature>
<name>A0A812M762_9DINO</name>
<feature type="compositionally biased region" description="Polar residues" evidence="1">
    <location>
        <begin position="113"/>
        <end position="124"/>
    </location>
</feature>
<protein>
    <submittedName>
        <fullName evidence="2">Uncharacterized protein</fullName>
    </submittedName>
</protein>
<evidence type="ECO:0000256" key="1">
    <source>
        <dbReference type="SAM" id="MobiDB-lite"/>
    </source>
</evidence>
<dbReference type="EMBL" id="CAJNDS010001439">
    <property type="protein sequence ID" value="CAE7259843.1"/>
    <property type="molecule type" value="Genomic_DNA"/>
</dbReference>
<keyword evidence="3" id="KW-1185">Reference proteome</keyword>
<feature type="compositionally biased region" description="Polar residues" evidence="1">
    <location>
        <begin position="151"/>
        <end position="167"/>
    </location>
</feature>
<reference evidence="2" key="1">
    <citation type="submission" date="2021-02" db="EMBL/GenBank/DDBJ databases">
        <authorList>
            <person name="Dougan E. K."/>
            <person name="Rhodes N."/>
            <person name="Thang M."/>
            <person name="Chan C."/>
        </authorList>
    </citation>
    <scope>NUCLEOTIDE SEQUENCE</scope>
</reference>
<comment type="caution">
    <text evidence="2">The sequence shown here is derived from an EMBL/GenBank/DDBJ whole genome shotgun (WGS) entry which is preliminary data.</text>
</comment>
<proteinExistence type="predicted"/>
<organism evidence="2 3">
    <name type="scientific">Symbiodinium natans</name>
    <dbReference type="NCBI Taxonomy" id="878477"/>
    <lineage>
        <taxon>Eukaryota</taxon>
        <taxon>Sar</taxon>
        <taxon>Alveolata</taxon>
        <taxon>Dinophyceae</taxon>
        <taxon>Suessiales</taxon>
        <taxon>Symbiodiniaceae</taxon>
        <taxon>Symbiodinium</taxon>
    </lineage>
</organism>
<accession>A0A812M762</accession>
<sequence length="432" mass="48815">MELTGPTEPMELTEPMEPMELTEPMEPMEPAEPMEEGEQEEEMEPRRKEIKIHRVGMGKGYGSSASSAAEGSGSAPSYMPPKPKKKPERPVVEGRDYIPLEGGEPDGPVEIGSPSSSSPETTMVYQEAPPTPRRAPRTLSSGHIALELQEQQVSAEQRRSQFGFQSQEGHRHHQRAQNQSKLQSVHRQDKNELQSVHLRTQCRVVRNFLFTRWTGNPATQQWRNTSAGMRKSMLQDVPVQFLQETKQEPGNPRNLLVELHTFGPGTASEAKAVEQRVPAETRGLGPYNPGRGLGPYNPGWKMRELNQGAVPEDHLRRNDLLEARKMTGEIGQDDEVDYQKEKAEVYYQKEKAEIDYQEEKTEIDYQEESKFYGLCTNKSLYSDKTMNGTRDPLVMWIWTSIPGAKNLYDPKTMQFDYNGAMAMMLMLGVSGA</sequence>
<feature type="region of interest" description="Disordered" evidence="1">
    <location>
        <begin position="1"/>
        <end position="137"/>
    </location>
</feature>
<evidence type="ECO:0000313" key="2">
    <source>
        <dbReference type="EMBL" id="CAE7259843.1"/>
    </source>
</evidence>
<gene>
    <name evidence="2" type="ORF">SNAT2548_LOCUS13553</name>
</gene>
<feature type="compositionally biased region" description="Basic and acidic residues" evidence="1">
    <location>
        <begin position="88"/>
        <end position="98"/>
    </location>
</feature>
<dbReference type="Proteomes" id="UP000604046">
    <property type="component" value="Unassembled WGS sequence"/>
</dbReference>
<feature type="compositionally biased region" description="Low complexity" evidence="1">
    <location>
        <begin position="1"/>
        <end position="25"/>
    </location>
</feature>
<feature type="compositionally biased region" description="Low complexity" evidence="1">
    <location>
        <begin position="62"/>
        <end position="77"/>
    </location>
</feature>
<feature type="compositionally biased region" description="Acidic residues" evidence="1">
    <location>
        <begin position="32"/>
        <end position="43"/>
    </location>
</feature>
<evidence type="ECO:0000313" key="3">
    <source>
        <dbReference type="Proteomes" id="UP000604046"/>
    </source>
</evidence>